<protein>
    <submittedName>
        <fullName evidence="1">Uncharacterized protein</fullName>
    </submittedName>
</protein>
<accession>E6MSW9</accession>
<comment type="caution">
    <text evidence="1">The sequence shown here is derived from an EMBL/GenBank/DDBJ whole genome shotgun (WGS) entry which is preliminary data.</text>
</comment>
<reference evidence="1 2" key="1">
    <citation type="submission" date="2010-12" db="EMBL/GenBank/DDBJ databases">
        <authorList>
            <person name="Muzny D."/>
            <person name="Qin X."/>
            <person name="Deng J."/>
            <person name="Jiang H."/>
            <person name="Liu Y."/>
            <person name="Qu J."/>
            <person name="Song X.-Z."/>
            <person name="Zhang L."/>
            <person name="Thornton R."/>
            <person name="Coyle M."/>
            <person name="Francisco L."/>
            <person name="Jackson L."/>
            <person name="Javaid M."/>
            <person name="Korchina V."/>
            <person name="Kovar C."/>
            <person name="Mata R."/>
            <person name="Mathew T."/>
            <person name="Ngo R."/>
            <person name="Nguyen L."/>
            <person name="Nguyen N."/>
            <person name="Okwuonu G."/>
            <person name="Ongeri F."/>
            <person name="Pham C."/>
            <person name="Simmons D."/>
            <person name="Wilczek-Boney K."/>
            <person name="Hale W."/>
            <person name="Jakkamsetti A."/>
            <person name="Pham P."/>
            <person name="Ruth R."/>
            <person name="San Lucas F."/>
            <person name="Warren J."/>
            <person name="Zhang J."/>
            <person name="Zhao Z."/>
            <person name="Zhou C."/>
            <person name="Zhu D."/>
            <person name="Lee S."/>
            <person name="Bess C."/>
            <person name="Blankenburg K."/>
            <person name="Forbes L."/>
            <person name="Fu Q."/>
            <person name="Gubbala S."/>
            <person name="Hirani K."/>
            <person name="Jayaseelan J.C."/>
            <person name="Lara F."/>
            <person name="Munidasa M."/>
            <person name="Palculict T."/>
            <person name="Patil S."/>
            <person name="Pu L.-L."/>
            <person name="Saada N."/>
            <person name="Tang L."/>
            <person name="Weissenberger G."/>
            <person name="Zhu Y."/>
            <person name="Hemphill L."/>
            <person name="Shang Y."/>
            <person name="Youmans B."/>
            <person name="Ayvaz T."/>
            <person name="Ross M."/>
            <person name="Santibanez J."/>
            <person name="Aqrawi P."/>
            <person name="Gross S."/>
            <person name="Joshi V."/>
            <person name="Fowler G."/>
            <person name="Nazareth L."/>
            <person name="Reid J."/>
            <person name="Worley K."/>
            <person name="Petrosino J."/>
            <person name="Highlander S."/>
            <person name="Gibbs R."/>
        </authorList>
    </citation>
    <scope>NUCLEOTIDE SEQUENCE [LARGE SCALE GENOMIC DNA]</scope>
    <source>
        <strain evidence="1 2">DSM 15606</strain>
    </source>
</reference>
<gene>
    <name evidence="1" type="ORF">HMPREF9420_2587</name>
</gene>
<keyword evidence="2" id="KW-1185">Reference proteome</keyword>
<organism evidence="1 2">
    <name type="scientific">Segatella salivae DSM 15606</name>
    <dbReference type="NCBI Taxonomy" id="888832"/>
    <lineage>
        <taxon>Bacteria</taxon>
        <taxon>Pseudomonadati</taxon>
        <taxon>Bacteroidota</taxon>
        <taxon>Bacteroidia</taxon>
        <taxon>Bacteroidales</taxon>
        <taxon>Prevotellaceae</taxon>
        <taxon>Segatella</taxon>
    </lineage>
</organism>
<evidence type="ECO:0000313" key="2">
    <source>
        <dbReference type="Proteomes" id="UP000003874"/>
    </source>
</evidence>
<dbReference type="EMBL" id="AEQO01000195">
    <property type="protein sequence ID" value="EFV03304.1"/>
    <property type="molecule type" value="Genomic_DNA"/>
</dbReference>
<dbReference type="AlphaFoldDB" id="E6MSW9"/>
<dbReference type="Proteomes" id="UP000003874">
    <property type="component" value="Unassembled WGS sequence"/>
</dbReference>
<dbReference type="STRING" id="888832.HMPREF9420_2587"/>
<name>E6MSW9_9BACT</name>
<evidence type="ECO:0000313" key="1">
    <source>
        <dbReference type="EMBL" id="EFV03304.1"/>
    </source>
</evidence>
<proteinExistence type="predicted"/>
<dbReference type="HOGENOM" id="CLU_2808880_0_0_10"/>
<sequence length="67" mass="7619">MQKVGIGPIDDAKIRNKIESTSLQLQFFHAKMNVRKATLQSLFVFIHRLIGLAISGRLQRHSCHFTA</sequence>